<sequence length="1281" mass="140928">MTRDAIGTSLSFQEVFLLWITENSFSTGRFLVMRAGGPSRFYWSYKPCHIRSGFFMPRYEFLLISQLFQHPRQFELVSAGRLTGDKLSSILLSSFPNQYWYFGQDSLETLGSLASGQKLILSDIPQVQPEYIDKSATLKLYVPHGPDSGAWISLTQGEHSIGRGAPLWLEDPLISRCHATLNVSTRRLRLVAAANHQIAREDGILCSSMDLVLGSRFRLGNTFFVVGDPVATESKKTIRDEDLEVHVPPKPEMSRLVMLSLAALVPILTGVLLAILMGTMFFLIISGISALMGLAPASQLVSELRRWKRAMRAQRNAVIQNRSTYAAPLGQAIIAGLDATALNINSPSVPPLVWGDGLWSPELHESPQSDATQRSRFKLKSRELGAPWHGPVFSPPVPGVWHLVGAQGPETGEVLASVLARFLPLIATGKLSLYIDPSIRCLPASLLLMKNVTASSPPMPSEQSPWQREVPLLKSIYLTAAPTRLLPETLIIGLGPRLPEAAEHWIEINSQSTHLPDQRFVLKNLHRLSLMRFDRTIQQLLRLLPSAPIAAQQALSEPANSVRAAIGVTDEGTEVALDLDSDGPHMLICGTTGSGKSEALRRIVADLAHSFSPQHIAFVLIDFKGGAGLSVFEPLPHVQLFASDLDESSAQRTLEQLEFEIRRREKLLADSGCSDLGEYQMLTPVPQPLPRLVVVVDEFRVFVESLPTAGQRIDRLAAVGRALGIHLILSTQRPAGALTGQTRANINAVIALRVNDPSESVELIGSTAATLLNQPGQAIMRSSSRPTGKVQFHLAVEPDLKGEIFERNRNNMAVAPFCTFEPEHELSGTDPLTVLLEQLTARWISVPKPVSGFASPLPLTSEEALIPTGWPGKDTGTIFCGVRDNLSGGTLEPLVVNTAKGHSLLICGLPEAGARKSLNYLVSLRRKILCFGPEPVTDAQQHANLKVITGNDTYAFLDALDYLESLPRDDGLIIMVHSLAQLQSVLRPQHFQRFDEALGSLLRLGSQRSPFIVCAVDRDQNCLKSTGLFTTQWYFPYNSTESLKMIWPKIPACAPITGRGVIVTADNPPQVFQLAPAQAVPREDDNWNVASPEVSAYSQAPHEASQLLGYCPFTDRPIARPQQARLIMICPDADERLKLSLLLADRWNASHANGIEELASRIDDFESGKQDSPAMLCVYLENTAQPRLMPAIEKLGAINVPVVFFTPPSARLAYELGLSALGLDDREFAVVESEHSQDMQPMQWPALHHEPSAENRPYWRAIISRNGQPRMIHIPRDIRRK</sequence>
<dbReference type="PANTHER" id="PTHR22683">
    <property type="entry name" value="SPORULATION PROTEIN RELATED"/>
    <property type="match status" value="1"/>
</dbReference>
<dbReference type="InterPro" id="IPR027417">
    <property type="entry name" value="P-loop_NTPase"/>
</dbReference>
<gene>
    <name evidence="6" type="ORF">FQA45_00130</name>
</gene>
<keyword evidence="4" id="KW-0812">Transmembrane</keyword>
<dbReference type="PANTHER" id="PTHR22683:SF1">
    <property type="entry name" value="TYPE VII SECRETION SYSTEM PROTEIN ESSC"/>
    <property type="match status" value="1"/>
</dbReference>
<dbReference type="SUPFAM" id="SSF52540">
    <property type="entry name" value="P-loop containing nucleoside triphosphate hydrolases"/>
    <property type="match status" value="1"/>
</dbReference>
<dbReference type="InterPro" id="IPR050206">
    <property type="entry name" value="FtsK/SpoIIIE/SftA"/>
</dbReference>
<evidence type="ECO:0000256" key="2">
    <source>
        <dbReference type="ARBA" id="ARBA00022840"/>
    </source>
</evidence>
<keyword evidence="7" id="KW-1185">Reference proteome</keyword>
<dbReference type="Pfam" id="PF01580">
    <property type="entry name" value="FtsK_SpoIIIE"/>
    <property type="match status" value="1"/>
</dbReference>
<dbReference type="PROSITE" id="PS50901">
    <property type="entry name" value="FTSK"/>
    <property type="match status" value="1"/>
</dbReference>
<keyword evidence="1 3" id="KW-0547">Nucleotide-binding</keyword>
<dbReference type="CDD" id="cd01127">
    <property type="entry name" value="TrwB_TraG_TraD_VirD4"/>
    <property type="match status" value="1"/>
</dbReference>
<protein>
    <submittedName>
        <fullName evidence="6">DUF87 domain-containing protein</fullName>
    </submittedName>
</protein>
<reference evidence="6 7" key="1">
    <citation type="submission" date="2019-07" db="EMBL/GenBank/DDBJ databases">
        <title>Complete Genome Sequence of drought tolerant Plant Growth-Promoting Rhizobacterium Glutamicibacter halophytocola DR408.</title>
        <authorList>
            <person name="Nishu S.D."/>
            <person name="Lee T.K."/>
        </authorList>
    </citation>
    <scope>NUCLEOTIDE SEQUENCE [LARGE SCALE GENOMIC DNA]</scope>
    <source>
        <strain evidence="6 7">DR408</strain>
    </source>
</reference>
<dbReference type="InterPro" id="IPR002543">
    <property type="entry name" value="FtsK_dom"/>
</dbReference>
<evidence type="ECO:0000259" key="5">
    <source>
        <dbReference type="PROSITE" id="PS50901"/>
    </source>
</evidence>
<feature type="binding site" evidence="3">
    <location>
        <begin position="590"/>
        <end position="597"/>
    </location>
    <ligand>
        <name>ATP</name>
        <dbReference type="ChEBI" id="CHEBI:30616"/>
    </ligand>
</feature>
<proteinExistence type="predicted"/>
<keyword evidence="4" id="KW-0472">Membrane</keyword>
<evidence type="ECO:0000256" key="1">
    <source>
        <dbReference type="ARBA" id="ARBA00022741"/>
    </source>
</evidence>
<dbReference type="EMBL" id="CP042260">
    <property type="protein sequence ID" value="QDY64843.1"/>
    <property type="molecule type" value="Genomic_DNA"/>
</dbReference>
<dbReference type="CDD" id="cd00060">
    <property type="entry name" value="FHA"/>
    <property type="match status" value="1"/>
</dbReference>
<dbReference type="Proteomes" id="UP000320717">
    <property type="component" value="Chromosome"/>
</dbReference>
<evidence type="ECO:0000313" key="7">
    <source>
        <dbReference type="Proteomes" id="UP000320717"/>
    </source>
</evidence>
<dbReference type="SUPFAM" id="SSF49879">
    <property type="entry name" value="SMAD/FHA domain"/>
    <property type="match status" value="1"/>
</dbReference>
<evidence type="ECO:0000256" key="3">
    <source>
        <dbReference type="PROSITE-ProRule" id="PRU00289"/>
    </source>
</evidence>
<dbReference type="Gene3D" id="2.60.200.20">
    <property type="match status" value="1"/>
</dbReference>
<evidence type="ECO:0000313" key="6">
    <source>
        <dbReference type="EMBL" id="QDY64843.1"/>
    </source>
</evidence>
<dbReference type="Gene3D" id="3.40.50.300">
    <property type="entry name" value="P-loop containing nucleotide triphosphate hydrolases"/>
    <property type="match status" value="1"/>
</dbReference>
<feature type="domain" description="FtsK" evidence="5">
    <location>
        <begin position="572"/>
        <end position="761"/>
    </location>
</feature>
<keyword evidence="4" id="KW-1133">Transmembrane helix</keyword>
<evidence type="ECO:0000256" key="4">
    <source>
        <dbReference type="SAM" id="Phobius"/>
    </source>
</evidence>
<dbReference type="InterPro" id="IPR008984">
    <property type="entry name" value="SMAD_FHA_dom_sf"/>
</dbReference>
<feature type="transmembrane region" description="Helical" evidence="4">
    <location>
        <begin position="256"/>
        <end position="275"/>
    </location>
</feature>
<keyword evidence="2 3" id="KW-0067">ATP-binding</keyword>
<name>A0ABX5Y404_9MICC</name>
<organism evidence="6 7">
    <name type="scientific">Glutamicibacter halophytocola</name>
    <dbReference type="NCBI Taxonomy" id="1933880"/>
    <lineage>
        <taxon>Bacteria</taxon>
        <taxon>Bacillati</taxon>
        <taxon>Actinomycetota</taxon>
        <taxon>Actinomycetes</taxon>
        <taxon>Micrococcales</taxon>
        <taxon>Micrococcaceae</taxon>
        <taxon>Glutamicibacter</taxon>
    </lineage>
</organism>
<accession>A0ABX5Y404</accession>